<dbReference type="InterPro" id="IPR016166">
    <property type="entry name" value="FAD-bd_PCMH"/>
</dbReference>
<sequence length="139" mass="14220">MGVIIAKSVNEACAVLAENPTTTVLAGGTDLMVQANRGAQSLESVLDLSRIPELKKWALEGSEIVLGAGISYKDLADPQIAALVPALTQAARTVGSPQIRNAGTLGGNLATASPAGDTIPVLVAMDAVLQLKSSTENRE</sequence>
<dbReference type="Gene3D" id="3.30.465.10">
    <property type="match status" value="1"/>
</dbReference>
<evidence type="ECO:0000256" key="2">
    <source>
        <dbReference type="ARBA" id="ARBA00022827"/>
    </source>
</evidence>
<feature type="domain" description="FAD-binding PCMH-type" evidence="4">
    <location>
        <begin position="1"/>
        <end position="139"/>
    </location>
</feature>
<dbReference type="PANTHER" id="PTHR42659">
    <property type="entry name" value="XANTHINE DEHYDROGENASE SUBUNIT C-RELATED"/>
    <property type="match status" value="1"/>
</dbReference>
<evidence type="ECO:0000259" key="4">
    <source>
        <dbReference type="PROSITE" id="PS51387"/>
    </source>
</evidence>
<keyword evidence="3" id="KW-0560">Oxidoreductase</keyword>
<evidence type="ECO:0000256" key="1">
    <source>
        <dbReference type="ARBA" id="ARBA00022630"/>
    </source>
</evidence>
<dbReference type="InterPro" id="IPR036318">
    <property type="entry name" value="FAD-bd_PCMH-like_sf"/>
</dbReference>
<dbReference type="AlphaFoldDB" id="A0A382WNK7"/>
<dbReference type="PANTHER" id="PTHR42659:SF2">
    <property type="entry name" value="XANTHINE DEHYDROGENASE SUBUNIT C-RELATED"/>
    <property type="match status" value="1"/>
</dbReference>
<dbReference type="InterPro" id="IPR016169">
    <property type="entry name" value="FAD-bd_PCMH_sub2"/>
</dbReference>
<evidence type="ECO:0000256" key="3">
    <source>
        <dbReference type="ARBA" id="ARBA00023002"/>
    </source>
</evidence>
<evidence type="ECO:0000313" key="5">
    <source>
        <dbReference type="EMBL" id="SVD60392.1"/>
    </source>
</evidence>
<name>A0A382WNK7_9ZZZZ</name>
<gene>
    <name evidence="5" type="ORF">METZ01_LOCUS413246</name>
</gene>
<dbReference type="SUPFAM" id="SSF56176">
    <property type="entry name" value="FAD-binding/transporter-associated domain-like"/>
    <property type="match status" value="1"/>
</dbReference>
<protein>
    <recommendedName>
        <fullName evidence="4">FAD-binding PCMH-type domain-containing protein</fullName>
    </recommendedName>
</protein>
<accession>A0A382WNK7</accession>
<dbReference type="Gene3D" id="3.30.43.10">
    <property type="entry name" value="Uridine Diphospho-n-acetylenolpyruvylglucosamine Reductase, domain 2"/>
    <property type="match status" value="1"/>
</dbReference>
<dbReference type="GO" id="GO:0016491">
    <property type="term" value="F:oxidoreductase activity"/>
    <property type="evidence" value="ECO:0007669"/>
    <property type="project" value="UniProtKB-KW"/>
</dbReference>
<organism evidence="5">
    <name type="scientific">marine metagenome</name>
    <dbReference type="NCBI Taxonomy" id="408172"/>
    <lineage>
        <taxon>unclassified sequences</taxon>
        <taxon>metagenomes</taxon>
        <taxon>ecological metagenomes</taxon>
    </lineage>
</organism>
<dbReference type="GO" id="GO:0071949">
    <property type="term" value="F:FAD binding"/>
    <property type="evidence" value="ECO:0007669"/>
    <property type="project" value="InterPro"/>
</dbReference>
<dbReference type="InterPro" id="IPR002346">
    <property type="entry name" value="Mopterin_DH_FAD-bd"/>
</dbReference>
<keyword evidence="1" id="KW-0285">Flavoprotein</keyword>
<dbReference type="InterPro" id="IPR016167">
    <property type="entry name" value="FAD-bd_PCMH_sub1"/>
</dbReference>
<feature type="non-terminal residue" evidence="5">
    <location>
        <position position="139"/>
    </location>
</feature>
<dbReference type="EMBL" id="UINC01161291">
    <property type="protein sequence ID" value="SVD60392.1"/>
    <property type="molecule type" value="Genomic_DNA"/>
</dbReference>
<dbReference type="PROSITE" id="PS51387">
    <property type="entry name" value="FAD_PCMH"/>
    <property type="match status" value="1"/>
</dbReference>
<reference evidence="5" key="1">
    <citation type="submission" date="2018-05" db="EMBL/GenBank/DDBJ databases">
        <authorList>
            <person name="Lanie J.A."/>
            <person name="Ng W.-L."/>
            <person name="Kazmierczak K.M."/>
            <person name="Andrzejewski T.M."/>
            <person name="Davidsen T.M."/>
            <person name="Wayne K.J."/>
            <person name="Tettelin H."/>
            <person name="Glass J.I."/>
            <person name="Rusch D."/>
            <person name="Podicherti R."/>
            <person name="Tsui H.-C.T."/>
            <person name="Winkler M.E."/>
        </authorList>
    </citation>
    <scope>NUCLEOTIDE SEQUENCE</scope>
</reference>
<proteinExistence type="predicted"/>
<dbReference type="Pfam" id="PF00941">
    <property type="entry name" value="FAD_binding_5"/>
    <property type="match status" value="1"/>
</dbReference>
<dbReference type="InterPro" id="IPR051312">
    <property type="entry name" value="Diverse_Substr_Oxidored"/>
</dbReference>
<keyword evidence="2" id="KW-0274">FAD</keyword>